<dbReference type="FunFam" id="3.90.740.10:FF:000008">
    <property type="entry name" value="Valine--tRNA ligase, mitochondrial"/>
    <property type="match status" value="1"/>
</dbReference>
<keyword evidence="7 13" id="KW-0067">ATP-binding</keyword>
<evidence type="ECO:0000256" key="9">
    <source>
        <dbReference type="ARBA" id="ARBA00023054"/>
    </source>
</evidence>
<dbReference type="CDD" id="cd00817">
    <property type="entry name" value="ValRS_core"/>
    <property type="match status" value="1"/>
</dbReference>
<evidence type="ECO:0000256" key="13">
    <source>
        <dbReference type="RuleBase" id="RU363035"/>
    </source>
</evidence>
<evidence type="ECO:0000256" key="5">
    <source>
        <dbReference type="ARBA" id="ARBA00022598"/>
    </source>
</evidence>
<dbReference type="GO" id="GO:0005829">
    <property type="term" value="C:cytosol"/>
    <property type="evidence" value="ECO:0007669"/>
    <property type="project" value="TreeGrafter"/>
</dbReference>
<feature type="region of interest" description="Disordered" evidence="15">
    <location>
        <begin position="1"/>
        <end position="87"/>
    </location>
</feature>
<evidence type="ECO:0000256" key="14">
    <source>
        <dbReference type="SAM" id="Coils"/>
    </source>
</evidence>
<dbReference type="AlphaFoldDB" id="A0AA38RFT9"/>
<evidence type="ECO:0000313" key="18">
    <source>
        <dbReference type="EMBL" id="KAJ9145283.1"/>
    </source>
</evidence>
<evidence type="ECO:0000256" key="10">
    <source>
        <dbReference type="ARBA" id="ARBA00023146"/>
    </source>
</evidence>
<dbReference type="Gene3D" id="1.10.730.10">
    <property type="entry name" value="Isoleucyl-tRNA Synthetase, Domain 1"/>
    <property type="match status" value="1"/>
</dbReference>
<dbReference type="InterPro" id="IPR009080">
    <property type="entry name" value="tRNAsynth_Ia_anticodon-bd"/>
</dbReference>
<feature type="domain" description="Methionyl/Valyl/Leucyl/Isoleucyl-tRNA synthetase anticodon-binding" evidence="17">
    <location>
        <begin position="774"/>
        <end position="919"/>
    </location>
</feature>
<dbReference type="InterPro" id="IPR002300">
    <property type="entry name" value="aa-tRNA-synth_Ia"/>
</dbReference>
<keyword evidence="19" id="KW-1185">Reference proteome</keyword>
<proteinExistence type="inferred from homology"/>
<dbReference type="PANTHER" id="PTHR11946:SF109">
    <property type="entry name" value="VALINE--TRNA LIGASE"/>
    <property type="match status" value="1"/>
</dbReference>
<feature type="compositionally biased region" description="Basic and acidic residues" evidence="15">
    <location>
        <begin position="76"/>
        <end position="87"/>
    </location>
</feature>
<feature type="domain" description="Aminoacyl-tRNA synthetase class Ia" evidence="16">
    <location>
        <begin position="108"/>
        <end position="728"/>
    </location>
</feature>
<evidence type="ECO:0000256" key="3">
    <source>
        <dbReference type="ARBA" id="ARBA00013169"/>
    </source>
</evidence>
<dbReference type="InterPro" id="IPR033705">
    <property type="entry name" value="Anticodon_Ia_Val"/>
</dbReference>
<keyword evidence="4" id="KW-0963">Cytoplasm</keyword>
<accession>A0AA38RFT9</accession>
<dbReference type="PROSITE" id="PS00178">
    <property type="entry name" value="AA_TRNA_LIGASE_I"/>
    <property type="match status" value="1"/>
</dbReference>
<dbReference type="HAMAP" id="MF_02004">
    <property type="entry name" value="Val_tRNA_synth_type1"/>
    <property type="match status" value="1"/>
</dbReference>
<dbReference type="SUPFAM" id="SSF47323">
    <property type="entry name" value="Anticodon-binding domain of a subclass of class I aminoacyl-tRNA synthetases"/>
    <property type="match status" value="1"/>
</dbReference>
<protein>
    <recommendedName>
        <fullName evidence="3">valine--tRNA ligase</fullName>
        <ecNumber evidence="3">6.1.1.9</ecNumber>
    </recommendedName>
    <alternativeName>
        <fullName evidence="11">Valyl-tRNA synthetase</fullName>
    </alternativeName>
</protein>
<dbReference type="InterPro" id="IPR014729">
    <property type="entry name" value="Rossmann-like_a/b/a_fold"/>
</dbReference>
<evidence type="ECO:0000256" key="6">
    <source>
        <dbReference type="ARBA" id="ARBA00022741"/>
    </source>
</evidence>
<dbReference type="FunFam" id="1.10.730.10:FF:000009">
    <property type="entry name" value="Valine--tRNA ligase, mitochondrial"/>
    <property type="match status" value="1"/>
</dbReference>
<feature type="coiled-coil region" evidence="14">
    <location>
        <begin position="993"/>
        <end position="1055"/>
    </location>
</feature>
<dbReference type="InterPro" id="IPR013155">
    <property type="entry name" value="M/V/L/I-tRNA-synth_anticd-bd"/>
</dbReference>
<dbReference type="NCBIfam" id="TIGR00422">
    <property type="entry name" value="valS"/>
    <property type="match status" value="1"/>
</dbReference>
<evidence type="ECO:0000256" key="11">
    <source>
        <dbReference type="ARBA" id="ARBA00029936"/>
    </source>
</evidence>
<feature type="compositionally biased region" description="Low complexity" evidence="15">
    <location>
        <begin position="33"/>
        <end position="53"/>
    </location>
</feature>
<dbReference type="InterPro" id="IPR002303">
    <property type="entry name" value="Valyl-tRNA_ligase"/>
</dbReference>
<comment type="caution">
    <text evidence="18">The sequence shown here is derived from an EMBL/GenBank/DDBJ whole genome shotgun (WGS) entry which is preliminary data.</text>
</comment>
<dbReference type="Gene3D" id="3.90.740.10">
    <property type="entry name" value="Valyl/Leucyl/Isoleucyl-tRNA synthetase, editing domain"/>
    <property type="match status" value="1"/>
</dbReference>
<dbReference type="InterPro" id="IPR009008">
    <property type="entry name" value="Val/Leu/Ile-tRNA-synth_edit"/>
</dbReference>
<evidence type="ECO:0000256" key="7">
    <source>
        <dbReference type="ARBA" id="ARBA00022840"/>
    </source>
</evidence>
<evidence type="ECO:0000259" key="17">
    <source>
        <dbReference type="Pfam" id="PF08264"/>
    </source>
</evidence>
<keyword evidence="6 13" id="KW-0547">Nucleotide-binding</keyword>
<name>A0AA38RFT9_9PEZI</name>
<dbReference type="NCBIfam" id="NF004349">
    <property type="entry name" value="PRK05729.1"/>
    <property type="match status" value="1"/>
</dbReference>
<keyword evidence="8 13" id="KW-0648">Protein biosynthesis</keyword>
<keyword evidence="9 14" id="KW-0175">Coiled coil</keyword>
<comment type="subcellular location">
    <subcellularLocation>
        <location evidence="1">Cytoplasm</location>
    </subcellularLocation>
</comment>
<evidence type="ECO:0000256" key="8">
    <source>
        <dbReference type="ARBA" id="ARBA00022917"/>
    </source>
</evidence>
<evidence type="ECO:0000256" key="1">
    <source>
        <dbReference type="ARBA" id="ARBA00004496"/>
    </source>
</evidence>
<comment type="catalytic activity">
    <reaction evidence="12">
        <text>tRNA(Val) + L-valine + ATP = L-valyl-tRNA(Val) + AMP + diphosphate</text>
        <dbReference type="Rhea" id="RHEA:10704"/>
        <dbReference type="Rhea" id="RHEA-COMP:9672"/>
        <dbReference type="Rhea" id="RHEA-COMP:9708"/>
        <dbReference type="ChEBI" id="CHEBI:30616"/>
        <dbReference type="ChEBI" id="CHEBI:33019"/>
        <dbReference type="ChEBI" id="CHEBI:57762"/>
        <dbReference type="ChEBI" id="CHEBI:78442"/>
        <dbReference type="ChEBI" id="CHEBI:78537"/>
        <dbReference type="ChEBI" id="CHEBI:456215"/>
        <dbReference type="EC" id="6.1.1.9"/>
    </reaction>
</comment>
<evidence type="ECO:0000256" key="12">
    <source>
        <dbReference type="ARBA" id="ARBA00047552"/>
    </source>
</evidence>
<dbReference type="PANTHER" id="PTHR11946">
    <property type="entry name" value="VALYL-TRNA SYNTHETASES"/>
    <property type="match status" value="1"/>
</dbReference>
<evidence type="ECO:0000256" key="2">
    <source>
        <dbReference type="ARBA" id="ARBA00005594"/>
    </source>
</evidence>
<gene>
    <name evidence="18" type="ORF">NKR19_g6083</name>
</gene>
<keyword evidence="10 13" id="KW-0030">Aminoacyl-tRNA synthetase</keyword>
<dbReference type="EC" id="6.1.1.9" evidence="3"/>
<organism evidence="18 19">
    <name type="scientific">Coniochaeta hoffmannii</name>
    <dbReference type="NCBI Taxonomy" id="91930"/>
    <lineage>
        <taxon>Eukaryota</taxon>
        <taxon>Fungi</taxon>
        <taxon>Dikarya</taxon>
        <taxon>Ascomycota</taxon>
        <taxon>Pezizomycotina</taxon>
        <taxon>Sordariomycetes</taxon>
        <taxon>Sordariomycetidae</taxon>
        <taxon>Coniochaetales</taxon>
        <taxon>Coniochaetaceae</taxon>
        <taxon>Coniochaeta</taxon>
    </lineage>
</organism>
<dbReference type="Pfam" id="PF00133">
    <property type="entry name" value="tRNA-synt_1"/>
    <property type="match status" value="1"/>
</dbReference>
<dbReference type="Pfam" id="PF08264">
    <property type="entry name" value="Anticodon_1"/>
    <property type="match status" value="1"/>
</dbReference>
<dbReference type="GO" id="GO:0004832">
    <property type="term" value="F:valine-tRNA ligase activity"/>
    <property type="evidence" value="ECO:0007669"/>
    <property type="project" value="UniProtKB-EC"/>
</dbReference>
<dbReference type="SUPFAM" id="SSF52374">
    <property type="entry name" value="Nucleotidylyl transferase"/>
    <property type="match status" value="1"/>
</dbReference>
<evidence type="ECO:0000259" key="16">
    <source>
        <dbReference type="Pfam" id="PF00133"/>
    </source>
</evidence>
<dbReference type="GO" id="GO:0002161">
    <property type="term" value="F:aminoacyl-tRNA deacylase activity"/>
    <property type="evidence" value="ECO:0007669"/>
    <property type="project" value="InterPro"/>
</dbReference>
<dbReference type="Gene3D" id="3.40.50.620">
    <property type="entry name" value="HUPs"/>
    <property type="match status" value="2"/>
</dbReference>
<dbReference type="SUPFAM" id="SSF50677">
    <property type="entry name" value="ValRS/IleRS/LeuRS editing domain"/>
    <property type="match status" value="1"/>
</dbReference>
<dbReference type="Proteomes" id="UP001174691">
    <property type="component" value="Unassembled WGS sequence"/>
</dbReference>
<dbReference type="PRINTS" id="PR00986">
    <property type="entry name" value="TRNASYNTHVAL"/>
</dbReference>
<dbReference type="FunFam" id="3.40.50.620:FF:000078">
    <property type="entry name" value="Valine--tRNA ligase, mitochondrial"/>
    <property type="match status" value="1"/>
</dbReference>
<evidence type="ECO:0000256" key="4">
    <source>
        <dbReference type="ARBA" id="ARBA00022490"/>
    </source>
</evidence>
<dbReference type="InterPro" id="IPR001412">
    <property type="entry name" value="aa-tRNA-synth_I_CS"/>
</dbReference>
<dbReference type="CDD" id="cd07962">
    <property type="entry name" value="Anticodon_Ia_Val"/>
    <property type="match status" value="1"/>
</dbReference>
<sequence>MADQQPPAAETAQKPKTEKELANERKKAEKAAKFAAKQAKAAAAKATEGSKPAGADTNKPAKEKAPKAAAPELPAWEEKTKPGEKKITYPLDDPHFSAYSPKAVESAWYEWWEASGFFKPENRRPGPSKGRFVIPLPPPNVTGRLHCGHALANSLQDTLIRWHRMRGYETLWVPGCDHAGISTQSVVEKMLWNRQKKTRIDLGREKFTETVWEWKGEYHKHINHAQKLMGGSMDWSREAFTMDENLSAAVKETFCRLFEEGYIYRSNRLVNWCTKLNTALSTLEVENKEIPGRTMLSVPGYDKKIEFGVLTHFKYKIEGSDETVEVATTRPETMLGDTGIAVHPEDKRYAHIVGKYAVHPFIEGRRLKIVADTYVDPEFGTGAVKLTPAHDPNDYNLGKTHNLEFINILNDDGTLNANAGPFQGQRRFDARYTVVDELTKLGLFVKKEPNAMKIPLCEKSKDVIEPILKPQWWMSMKDMAHEALKAVDDGRIKIAPESANKSYHRWMESVNDWALSRSLWWGHQIPAYRVVFDKDAGEDDNSAWVVGKTDEEAQKKAEAKFPGQKFTLERDHDCLDTWFSSGLWPFSTLGWPNTESPDFQKFFPTSMLETGWDILFFWVARMIMLSLKLTGEVPFKEVYCHSLIRDSEGRKMSKSLGNVIDPLDIISGIDLAALHEKLRHGNLHPDEIARAEKYQKTAFPQGIPECGADALRFTLISYATGGSDINFDIKVMAAYRRFCNKVWQASKYVLGKLPQDFSPAAAPTLDAANLTLAEKWILHRMNEATRAVNEALDAREFSRATRFAHTLFYDELCDVFIENSKTIIQDGTPEEQASTQNTLYTVLDTSLRMLHPFMPFITEELWQRLPRRAGDETKTIMLAEYPEYDASLNFEKEAKEYELGVGCAQGIRSLAAEYAIKSDGVAYVKATSPSSFSTVSAQIPAIKTLAGKAVSSVTALDASTPAPKGCAVVVINADIVVLLDVGGRIAEDVDAEIKKVKGKLAKSEASIRKQEEVMGKEGWGEKVSEAVRAAEAKKLADARAAKENYERTVEQFEMLKLGE</sequence>
<feature type="compositionally biased region" description="Basic and acidic residues" evidence="15">
    <location>
        <begin position="13"/>
        <end position="32"/>
    </location>
</feature>
<keyword evidence="5 13" id="KW-0436">Ligase</keyword>
<reference evidence="18" key="1">
    <citation type="submission" date="2022-07" db="EMBL/GenBank/DDBJ databases">
        <title>Fungi with potential for degradation of polypropylene.</title>
        <authorList>
            <person name="Gostincar C."/>
        </authorList>
    </citation>
    <scope>NUCLEOTIDE SEQUENCE</scope>
    <source>
        <strain evidence="18">EXF-13287</strain>
    </source>
</reference>
<dbReference type="FunFam" id="3.90.740.10:FF:000010">
    <property type="entry name" value="Valine--tRNA ligase"/>
    <property type="match status" value="1"/>
</dbReference>
<evidence type="ECO:0000313" key="19">
    <source>
        <dbReference type="Proteomes" id="UP001174691"/>
    </source>
</evidence>
<comment type="similarity">
    <text evidence="2 13">Belongs to the class-I aminoacyl-tRNA synthetase family.</text>
</comment>
<dbReference type="GO" id="GO:0006438">
    <property type="term" value="P:valyl-tRNA aminoacylation"/>
    <property type="evidence" value="ECO:0007669"/>
    <property type="project" value="InterPro"/>
</dbReference>
<evidence type="ECO:0000256" key="15">
    <source>
        <dbReference type="SAM" id="MobiDB-lite"/>
    </source>
</evidence>
<dbReference type="EMBL" id="JANBVN010000090">
    <property type="protein sequence ID" value="KAJ9145283.1"/>
    <property type="molecule type" value="Genomic_DNA"/>
</dbReference>
<dbReference type="GO" id="GO:0005524">
    <property type="term" value="F:ATP binding"/>
    <property type="evidence" value="ECO:0007669"/>
    <property type="project" value="UniProtKB-KW"/>
</dbReference>
<dbReference type="FunFam" id="3.40.50.620:FF:000020">
    <property type="entry name" value="Valine--tRNA ligase, mitochondrial"/>
    <property type="match status" value="1"/>
</dbReference>